<dbReference type="Pfam" id="PF15155">
    <property type="entry name" value="MRFAP1"/>
    <property type="match status" value="1"/>
</dbReference>
<name>A0A8C6B8U4_MONMO</name>
<evidence type="ECO:0000256" key="1">
    <source>
        <dbReference type="ARBA" id="ARBA00005515"/>
    </source>
</evidence>
<comment type="similarity">
    <text evidence="1">Belongs to the MORF4 family-associated protein family.</text>
</comment>
<sequence length="122" mass="14222">MQLLDIVELAEPGKVKVLGSKEYFEQFLFPVISKMQETNVSCTRVHRRMDHIFIQIKTQVEALEKSTLSHLQNPDDGIEGRLTERYEKVEEKAKETAKIAEIDQLLKKLNRGPDSYWECEWG</sequence>
<accession>A0A8C6B8U4</accession>
<evidence type="ECO:0000313" key="3">
    <source>
        <dbReference type="Proteomes" id="UP000694561"/>
    </source>
</evidence>
<dbReference type="PANTHER" id="PTHR31324">
    <property type="entry name" value="MORF4 FAMILY-ASSOCIATED PROTEIN 1-RELATED"/>
    <property type="match status" value="1"/>
</dbReference>
<dbReference type="InterPro" id="IPR029254">
    <property type="entry name" value="MRFAP1"/>
</dbReference>
<reference evidence="2" key="2">
    <citation type="submission" date="2025-09" db="UniProtKB">
        <authorList>
            <consortium name="Ensembl"/>
        </authorList>
    </citation>
    <scope>IDENTIFICATION</scope>
</reference>
<dbReference type="GeneTree" id="ENSGT00940000155541"/>
<dbReference type="PANTHER" id="PTHR31324:SF1">
    <property type="entry name" value="MORF4 FAMILY-ASSOCIATED PROTEIN 1"/>
    <property type="match status" value="1"/>
</dbReference>
<protein>
    <submittedName>
        <fullName evidence="2">Uncharacterized protein</fullName>
    </submittedName>
</protein>
<dbReference type="Ensembl" id="ENSMMNT00015012047.1">
    <property type="protein sequence ID" value="ENSMMNP00015011002.1"/>
    <property type="gene ID" value="ENSMMNG00015008174.1"/>
</dbReference>
<evidence type="ECO:0000313" key="2">
    <source>
        <dbReference type="Ensembl" id="ENSMMNP00015011002.1"/>
    </source>
</evidence>
<reference evidence="2" key="1">
    <citation type="submission" date="2025-08" db="UniProtKB">
        <authorList>
            <consortium name="Ensembl"/>
        </authorList>
    </citation>
    <scope>IDENTIFICATION</scope>
</reference>
<keyword evidence="3" id="KW-1185">Reference proteome</keyword>
<dbReference type="Proteomes" id="UP000694561">
    <property type="component" value="Unplaced"/>
</dbReference>
<dbReference type="AlphaFoldDB" id="A0A8C6B8U4"/>
<organism evidence="2 3">
    <name type="scientific">Monodon monoceros</name>
    <name type="common">Narwhal</name>
    <name type="synonym">Ceratodon monodon</name>
    <dbReference type="NCBI Taxonomy" id="40151"/>
    <lineage>
        <taxon>Eukaryota</taxon>
        <taxon>Metazoa</taxon>
        <taxon>Chordata</taxon>
        <taxon>Craniata</taxon>
        <taxon>Vertebrata</taxon>
        <taxon>Euteleostomi</taxon>
        <taxon>Mammalia</taxon>
        <taxon>Eutheria</taxon>
        <taxon>Laurasiatheria</taxon>
        <taxon>Artiodactyla</taxon>
        <taxon>Whippomorpha</taxon>
        <taxon>Cetacea</taxon>
        <taxon>Odontoceti</taxon>
        <taxon>Monodontidae</taxon>
        <taxon>Monodon</taxon>
    </lineage>
</organism>
<proteinExistence type="inferred from homology"/>